<protein>
    <submittedName>
        <fullName evidence="1">YjfB family protein</fullName>
    </submittedName>
</protein>
<dbReference type="Pfam" id="PF14070">
    <property type="entry name" value="YjfB_motility"/>
    <property type="match status" value="1"/>
</dbReference>
<accession>A0A839JV98</accession>
<dbReference type="Proteomes" id="UP000574276">
    <property type="component" value="Unassembled WGS sequence"/>
</dbReference>
<dbReference type="AlphaFoldDB" id="A0A839JV98"/>
<organism evidence="1 2">
    <name type="scientific">Variimorphobacter saccharofermentans</name>
    <dbReference type="NCBI Taxonomy" id="2755051"/>
    <lineage>
        <taxon>Bacteria</taxon>
        <taxon>Bacillati</taxon>
        <taxon>Bacillota</taxon>
        <taxon>Clostridia</taxon>
        <taxon>Lachnospirales</taxon>
        <taxon>Lachnospiraceae</taxon>
        <taxon>Variimorphobacter</taxon>
    </lineage>
</organism>
<name>A0A839JV98_9FIRM</name>
<proteinExistence type="predicted"/>
<evidence type="ECO:0000313" key="2">
    <source>
        <dbReference type="Proteomes" id="UP000574276"/>
    </source>
</evidence>
<dbReference type="RefSeq" id="WP_228351337.1">
    <property type="nucleotide sequence ID" value="NZ_JACEGA010000001.1"/>
</dbReference>
<dbReference type="EMBL" id="JACEGA010000001">
    <property type="protein sequence ID" value="MBB2181563.1"/>
    <property type="molecule type" value="Genomic_DNA"/>
</dbReference>
<sequence length="58" mass="6145">MGISSLPVSTNQPVNSVTVGIAVLSKNLDTIEQAGQGLIKMMEQSVTPHLGQNIDLRI</sequence>
<comment type="caution">
    <text evidence="1">The sequence shown here is derived from an EMBL/GenBank/DDBJ whole genome shotgun (WGS) entry which is preliminary data.</text>
</comment>
<reference evidence="1 2" key="1">
    <citation type="submission" date="2020-07" db="EMBL/GenBank/DDBJ databases">
        <title>Characterization and genome sequencing of isolate MD1, a novel member within the family Lachnospiraceae.</title>
        <authorList>
            <person name="Rettenmaier R."/>
            <person name="Di Bello L."/>
            <person name="Zinser C."/>
            <person name="Scheitz K."/>
            <person name="Liebl W."/>
            <person name="Zverlov V."/>
        </authorList>
    </citation>
    <scope>NUCLEOTIDE SEQUENCE [LARGE SCALE GENOMIC DNA]</scope>
    <source>
        <strain evidence="1 2">MD1</strain>
    </source>
</reference>
<evidence type="ECO:0000313" key="1">
    <source>
        <dbReference type="EMBL" id="MBB2181563.1"/>
    </source>
</evidence>
<gene>
    <name evidence="1" type="ORF">H0486_01465</name>
</gene>
<dbReference type="InterPro" id="IPR025906">
    <property type="entry name" value="YjfB_motility"/>
</dbReference>
<keyword evidence="2" id="KW-1185">Reference proteome</keyword>